<dbReference type="Proteomes" id="UP001629367">
    <property type="component" value="Unassembled WGS sequence"/>
</dbReference>
<organism evidence="2 3">
    <name type="scientific">Paraburkholderia dilworthii</name>
    <dbReference type="NCBI Taxonomy" id="948106"/>
    <lineage>
        <taxon>Bacteria</taxon>
        <taxon>Pseudomonadati</taxon>
        <taxon>Pseudomonadota</taxon>
        <taxon>Betaproteobacteria</taxon>
        <taxon>Burkholderiales</taxon>
        <taxon>Burkholderiaceae</taxon>
        <taxon>Paraburkholderia</taxon>
    </lineage>
</organism>
<dbReference type="EMBL" id="JAQQBZ010000005">
    <property type="protein sequence ID" value="MFM0593351.1"/>
    <property type="molecule type" value="Genomic_DNA"/>
</dbReference>
<sequence>MSFSKDDGSLMTNSPFDAVPVHVDPADVPWLLLHPSLPGIRVKYLRLDPAGGEMVSLLSMPVGASVPRHHHTGSVTVYTLQGKWRYLEHDWIATPGSVVWEPAGSTHRPEMLESATGVVITLNIMRGSLEVLNRHGDVVAVENCETALVRQRTVANDISR</sequence>
<dbReference type="SUPFAM" id="SSF51182">
    <property type="entry name" value="RmlC-like cupins"/>
    <property type="match status" value="1"/>
</dbReference>
<name>A0ABW9D3B2_9BURK</name>
<keyword evidence="2" id="KW-0223">Dioxygenase</keyword>
<protein>
    <submittedName>
        <fullName evidence="2">2,4'-dihydroxyacetophenone dioxygenase family protein</fullName>
    </submittedName>
</protein>
<reference evidence="2 3" key="1">
    <citation type="journal article" date="2024" name="Chem. Sci.">
        <title>Discovery of megapolipeptins by genome mining of a Burkholderiales bacteria collection.</title>
        <authorList>
            <person name="Paulo B.S."/>
            <person name="Recchia M.J.J."/>
            <person name="Lee S."/>
            <person name="Fergusson C.H."/>
            <person name="Romanowski S.B."/>
            <person name="Hernandez A."/>
            <person name="Krull N."/>
            <person name="Liu D.Y."/>
            <person name="Cavanagh H."/>
            <person name="Bos A."/>
            <person name="Gray C.A."/>
            <person name="Murphy B.T."/>
            <person name="Linington R.G."/>
            <person name="Eustaquio A.S."/>
        </authorList>
    </citation>
    <scope>NUCLEOTIDE SEQUENCE [LARGE SCALE GENOMIC DNA]</scope>
    <source>
        <strain evidence="2 3">RL17-335-BIF-A</strain>
    </source>
</reference>
<comment type="caution">
    <text evidence="2">The sequence shown here is derived from an EMBL/GenBank/DDBJ whole genome shotgun (WGS) entry which is preliminary data.</text>
</comment>
<evidence type="ECO:0000313" key="3">
    <source>
        <dbReference type="Proteomes" id="UP001629367"/>
    </source>
</evidence>
<dbReference type="Pfam" id="PF12973">
    <property type="entry name" value="Cupin_7"/>
    <property type="match status" value="1"/>
</dbReference>
<gene>
    <name evidence="2" type="ORF">PQQ68_09985</name>
</gene>
<proteinExistence type="predicted"/>
<accession>A0ABW9D3B2</accession>
<dbReference type="CDD" id="cd20302">
    <property type="entry name" value="cupin_DAD"/>
    <property type="match status" value="1"/>
</dbReference>
<feature type="domain" description="ChrR-like cupin" evidence="1">
    <location>
        <begin position="21"/>
        <end position="115"/>
    </location>
</feature>
<keyword evidence="2" id="KW-0560">Oxidoreductase</keyword>
<dbReference type="GO" id="GO:0051213">
    <property type="term" value="F:dioxygenase activity"/>
    <property type="evidence" value="ECO:0007669"/>
    <property type="project" value="UniProtKB-KW"/>
</dbReference>
<keyword evidence="3" id="KW-1185">Reference proteome</keyword>
<dbReference type="InterPro" id="IPR011051">
    <property type="entry name" value="RmlC_Cupin_sf"/>
</dbReference>
<evidence type="ECO:0000259" key="1">
    <source>
        <dbReference type="Pfam" id="PF12973"/>
    </source>
</evidence>
<dbReference type="InterPro" id="IPR025979">
    <property type="entry name" value="ChrR-like_cupin_dom"/>
</dbReference>
<dbReference type="RefSeq" id="WP_408211311.1">
    <property type="nucleotide sequence ID" value="NZ_JAQQBZ010000005.1"/>
</dbReference>
<evidence type="ECO:0000313" key="2">
    <source>
        <dbReference type="EMBL" id="MFM0593351.1"/>
    </source>
</evidence>
<dbReference type="InterPro" id="IPR014710">
    <property type="entry name" value="RmlC-like_jellyroll"/>
</dbReference>
<dbReference type="Gene3D" id="2.60.120.10">
    <property type="entry name" value="Jelly Rolls"/>
    <property type="match status" value="1"/>
</dbReference>